<comment type="caution">
    <text evidence="1">The sequence shown here is derived from an EMBL/GenBank/DDBJ whole genome shotgun (WGS) entry which is preliminary data.</text>
</comment>
<name>A0ABN8DPY2_9VIBR</name>
<reference evidence="1" key="1">
    <citation type="submission" date="2021-12" db="EMBL/GenBank/DDBJ databases">
        <authorList>
            <person name="Rodrigo-Torres L."/>
            <person name="Arahal R. D."/>
            <person name="Lucena T."/>
        </authorList>
    </citation>
    <scope>NUCLEOTIDE SEQUENCE</scope>
    <source>
        <strain evidence="1">CECT 8226</strain>
    </source>
</reference>
<evidence type="ECO:0000313" key="1">
    <source>
        <dbReference type="EMBL" id="CAH0531259.1"/>
    </source>
</evidence>
<evidence type="ECO:0000313" key="2">
    <source>
        <dbReference type="Proteomes" id="UP000838160"/>
    </source>
</evidence>
<proteinExistence type="predicted"/>
<accession>A0ABN8DPY2</accession>
<sequence>MKWDVPTIDARKGPPATPRWPIHVEGDSRLEFVQAQDGSGDILTDFDVKDTSTVEVTRNNGTKAVIFGPDTQSKYLRMSHYVADYFDNEKFVGRNESIDVASETMLYRVNFGALGLEDYTVLGMPENWAFGQLHVTATDLYVTQDITLTKDGSPSYRRVSVDRGQTWKSWSQIG</sequence>
<keyword evidence="2" id="KW-1185">Reference proteome</keyword>
<gene>
    <name evidence="1" type="ORF">VHP8226_04196</name>
</gene>
<dbReference type="EMBL" id="CAKLCM010000005">
    <property type="protein sequence ID" value="CAH0531259.1"/>
    <property type="molecule type" value="Genomic_DNA"/>
</dbReference>
<dbReference type="Proteomes" id="UP000838160">
    <property type="component" value="Unassembled WGS sequence"/>
</dbReference>
<organism evidence="1 2">
    <name type="scientific">Vibrio hippocampi</name>
    <dbReference type="NCBI Taxonomy" id="654686"/>
    <lineage>
        <taxon>Bacteria</taxon>
        <taxon>Pseudomonadati</taxon>
        <taxon>Pseudomonadota</taxon>
        <taxon>Gammaproteobacteria</taxon>
        <taxon>Vibrionales</taxon>
        <taxon>Vibrionaceae</taxon>
        <taxon>Vibrio</taxon>
    </lineage>
</organism>
<protein>
    <submittedName>
        <fullName evidence="1">Uncharacterized protein</fullName>
    </submittedName>
</protein>